<name>A0A7C5LA26_CALS0</name>
<evidence type="ECO:0000256" key="1">
    <source>
        <dbReference type="ARBA" id="ARBA00007073"/>
    </source>
</evidence>
<evidence type="ECO:0000313" key="2">
    <source>
        <dbReference type="EMBL" id="HHK67984.1"/>
    </source>
</evidence>
<comment type="caution">
    <text evidence="2">The sequence shown here is derived from an EMBL/GenBank/DDBJ whole genome shotgun (WGS) entry which is preliminary data.</text>
</comment>
<dbReference type="NCBIfam" id="NF011470">
    <property type="entry name" value="PRK14887.1"/>
    <property type="match status" value="1"/>
</dbReference>
<gene>
    <name evidence="2" type="ORF">ENM11_02360</name>
</gene>
<protein>
    <submittedName>
        <fullName evidence="2">Uncharacterized protein</fullName>
    </submittedName>
</protein>
<dbReference type="InterPro" id="IPR015419">
    <property type="entry name" value="CTAG/Pcc1"/>
</dbReference>
<dbReference type="EMBL" id="DRWN01000021">
    <property type="protein sequence ID" value="HHK67984.1"/>
    <property type="molecule type" value="Genomic_DNA"/>
</dbReference>
<dbReference type="Pfam" id="PF09341">
    <property type="entry name" value="Pcc1"/>
    <property type="match status" value="1"/>
</dbReference>
<sequence length="84" mass="9077">MASVSIEVKVFVPMHLALVMVNSVMPEVVTMKGRRSEADLQTVEDGLVARLFSQDLVAARAAANTLIRLLETSYRTLEVAGCVG</sequence>
<reference evidence="2" key="1">
    <citation type="journal article" date="2020" name="mSystems">
        <title>Genome- and Community-Level Interaction Insights into Carbon Utilization and Element Cycling Functions of Hydrothermarchaeota in Hydrothermal Sediment.</title>
        <authorList>
            <person name="Zhou Z."/>
            <person name="Liu Y."/>
            <person name="Xu W."/>
            <person name="Pan J."/>
            <person name="Luo Z.H."/>
            <person name="Li M."/>
        </authorList>
    </citation>
    <scope>NUCLEOTIDE SEQUENCE [LARGE SCALE GENOMIC DNA]</scope>
    <source>
        <strain evidence="2">SpSt-1056</strain>
    </source>
</reference>
<accession>A0A7C5LA26</accession>
<proteinExistence type="inferred from homology"/>
<comment type="similarity">
    <text evidence="1">Belongs to the CTAG/PCC1 family.</text>
</comment>
<dbReference type="Gene3D" id="3.30.310.50">
    <property type="entry name" value="Alpha-D-phosphohexomutase, C-terminal domain"/>
    <property type="match status" value="1"/>
</dbReference>
<dbReference type="AlphaFoldDB" id="A0A7C5LA26"/>
<organism evidence="2">
    <name type="scientific">Caldiarchaeum subterraneum</name>
    <dbReference type="NCBI Taxonomy" id="311458"/>
    <lineage>
        <taxon>Archaea</taxon>
        <taxon>Nitrososphaerota</taxon>
        <taxon>Candidatus Caldarchaeales</taxon>
        <taxon>Candidatus Caldarchaeaceae</taxon>
        <taxon>Candidatus Caldarchaeum</taxon>
    </lineage>
</organism>